<dbReference type="Gene3D" id="3.90.120.10">
    <property type="entry name" value="DNA Methylase, subunit A, domain 2"/>
    <property type="match status" value="1"/>
</dbReference>
<proteinExistence type="inferred from homology"/>
<dbReference type="GeneID" id="98173077"/>
<accession>A0ABQ0G322</accession>
<feature type="region of interest" description="Disordered" evidence="6">
    <location>
        <begin position="1"/>
        <end position="24"/>
    </location>
</feature>
<feature type="region of interest" description="Disordered" evidence="6">
    <location>
        <begin position="676"/>
        <end position="727"/>
    </location>
</feature>
<evidence type="ECO:0000256" key="3">
    <source>
        <dbReference type="ARBA" id="ARBA00022679"/>
    </source>
</evidence>
<dbReference type="RefSeq" id="XP_070913855.1">
    <property type="nucleotide sequence ID" value="XM_071057754.1"/>
</dbReference>
<evidence type="ECO:0000313" key="7">
    <source>
        <dbReference type="EMBL" id="GAB1312122.1"/>
    </source>
</evidence>
<dbReference type="Proteomes" id="UP001628179">
    <property type="component" value="Unassembled WGS sequence"/>
</dbReference>
<evidence type="ECO:0000256" key="2">
    <source>
        <dbReference type="ARBA" id="ARBA00022603"/>
    </source>
</evidence>
<dbReference type="EMBL" id="BAAFSV010000001">
    <property type="protein sequence ID" value="GAB1312122.1"/>
    <property type="molecule type" value="Genomic_DNA"/>
</dbReference>
<feature type="region of interest" description="Disordered" evidence="6">
    <location>
        <begin position="50"/>
        <end position="76"/>
    </location>
</feature>
<name>A0ABQ0G322_9PEZI</name>
<dbReference type="Pfam" id="PF00145">
    <property type="entry name" value="DNA_methylase"/>
    <property type="match status" value="2"/>
</dbReference>
<keyword evidence="4 5" id="KW-0949">S-adenosyl-L-methionine</keyword>
<dbReference type="PROSITE" id="PS51679">
    <property type="entry name" value="SAM_MT_C5"/>
    <property type="match status" value="1"/>
</dbReference>
<gene>
    <name evidence="7" type="ORF">MFIFM68171_02332</name>
</gene>
<keyword evidence="3 5" id="KW-0808">Transferase</keyword>
<dbReference type="Gene3D" id="3.40.50.150">
    <property type="entry name" value="Vaccinia Virus protein VP39"/>
    <property type="match status" value="1"/>
</dbReference>
<feature type="compositionally biased region" description="Basic and acidic residues" evidence="6">
    <location>
        <begin position="50"/>
        <end position="60"/>
    </location>
</feature>
<reference evidence="7 8" key="1">
    <citation type="submission" date="2024-09" db="EMBL/GenBank/DDBJ databases">
        <title>Itraconazole resistance in Madurella fahalii resulting from another homologue of gene encoding cytochrome P450 14-alpha sterol demethylase (CYP51).</title>
        <authorList>
            <person name="Yoshioka I."/>
            <person name="Fahal A.H."/>
            <person name="Kaneko S."/>
            <person name="Yaguchi T."/>
        </authorList>
    </citation>
    <scope>NUCLEOTIDE SEQUENCE [LARGE SCALE GENOMIC DNA]</scope>
    <source>
        <strain evidence="7 8">IFM 68171</strain>
    </source>
</reference>
<keyword evidence="2 5" id="KW-0489">Methyltransferase</keyword>
<feature type="compositionally biased region" description="Polar residues" evidence="6">
    <location>
        <begin position="62"/>
        <end position="71"/>
    </location>
</feature>
<evidence type="ECO:0000256" key="4">
    <source>
        <dbReference type="ARBA" id="ARBA00022691"/>
    </source>
</evidence>
<dbReference type="PANTHER" id="PTHR10629:SF52">
    <property type="entry name" value="DNA (CYTOSINE-5)-METHYLTRANSFERASE 1"/>
    <property type="match status" value="1"/>
</dbReference>
<dbReference type="PRINTS" id="PR00105">
    <property type="entry name" value="C5METTRFRASE"/>
</dbReference>
<keyword evidence="8" id="KW-1185">Reference proteome</keyword>
<protein>
    <recommendedName>
        <fullName evidence="1">DNA (cytosine-5-)-methyltransferase</fullName>
        <ecNumber evidence="1">2.1.1.37</ecNumber>
    </recommendedName>
</protein>
<organism evidence="7 8">
    <name type="scientific">Madurella fahalii</name>
    <dbReference type="NCBI Taxonomy" id="1157608"/>
    <lineage>
        <taxon>Eukaryota</taxon>
        <taxon>Fungi</taxon>
        <taxon>Dikarya</taxon>
        <taxon>Ascomycota</taxon>
        <taxon>Pezizomycotina</taxon>
        <taxon>Sordariomycetes</taxon>
        <taxon>Sordariomycetidae</taxon>
        <taxon>Sordariales</taxon>
        <taxon>Sordariales incertae sedis</taxon>
        <taxon>Madurella</taxon>
    </lineage>
</organism>
<feature type="compositionally biased region" description="Basic and acidic residues" evidence="6">
    <location>
        <begin position="711"/>
        <end position="727"/>
    </location>
</feature>
<evidence type="ECO:0000313" key="8">
    <source>
        <dbReference type="Proteomes" id="UP001628179"/>
    </source>
</evidence>
<dbReference type="EC" id="2.1.1.37" evidence="1"/>
<feature type="active site" evidence="5">
    <location>
        <position position="408"/>
    </location>
</feature>
<dbReference type="InterPro" id="IPR029063">
    <property type="entry name" value="SAM-dependent_MTases_sf"/>
</dbReference>
<comment type="similarity">
    <text evidence="5">Belongs to the class I-like SAM-binding methyltransferase superfamily. C5-methyltransferase family.</text>
</comment>
<dbReference type="InterPro" id="IPR001525">
    <property type="entry name" value="C5_MeTfrase"/>
</dbReference>
<sequence length="772" mass="85503">MADTAPCSTLGAEGNPLIIDDDDGADDITTRIRRIEEEVRIGRALADWVSSRDSRHHEGSRSLGSTQSGQPHENDSEEAIEAVLVDGIADIIDLTDDDCATQAIVPPVPGHAGRAVPTFTLDNGTRLRAGITIELKSPLGIHGIQFLRIQSLVQTYGSRSVQIRGWGYARTRQLRGMLPCKLNEVVLVADVQNSDPRAWEEQALVDVPTSAVKRVRELRVTNAPFPEHRYEPSAYSVKGRRWVEERGPLVCRYQYTIHFNGAGKKPCEWALARICESDADPEYRMLDEHILNRWRGGKVPGGSYKPDGSVLPVFDLDTNRSNNARPSTPSPGQRYTAGDVFAGAGGASRGIERAGVRLLFALDHWNCAVQSLASNFTKSDIYNMEVTDFILSKDIQYHVDILHLSPPCQFWSPAHTVAGKDDEHNIAVLFACTHLIEKFRPRLFTIEQTFGILSPRFKAFFNLFVDGFTRHGYSIRWKAVPLANYGVPQMRRRLIMIGSAPGERLPPLPPPTHSKDGVGGLKPWATPKSVLAPLARIRHHELHQPERSRQWEPPKPQWDPNNLAKTITTNGGQNYHWSGTRDFTLLEYAVLQGFPIWHKFQGNYIKKQIGNAFAPSVVKVLYDHLVTWLLRQDGFDPSARATGPLAVDLDLSQDDDDAIALSSSGDEIICLGSRATQPPRSISIRDQPGPTGASLRRGQAARGDAGIADHVAQEDGRSDTETLVGDDDRYRGRDLHREDIMDVDLVTGVADVIDLTVGNGRGTMSEPWELPS</sequence>
<dbReference type="SUPFAM" id="SSF53335">
    <property type="entry name" value="S-adenosyl-L-methionine-dependent methyltransferases"/>
    <property type="match status" value="1"/>
</dbReference>
<evidence type="ECO:0000256" key="5">
    <source>
        <dbReference type="PROSITE-ProRule" id="PRU01016"/>
    </source>
</evidence>
<evidence type="ECO:0000256" key="1">
    <source>
        <dbReference type="ARBA" id="ARBA00011975"/>
    </source>
</evidence>
<dbReference type="InterPro" id="IPR050390">
    <property type="entry name" value="C5-Methyltransferase"/>
</dbReference>
<dbReference type="PANTHER" id="PTHR10629">
    <property type="entry name" value="CYTOSINE-SPECIFIC METHYLTRANSFERASE"/>
    <property type="match status" value="1"/>
</dbReference>
<comment type="caution">
    <text evidence="7">The sequence shown here is derived from an EMBL/GenBank/DDBJ whole genome shotgun (WGS) entry which is preliminary data.</text>
</comment>
<evidence type="ECO:0000256" key="6">
    <source>
        <dbReference type="SAM" id="MobiDB-lite"/>
    </source>
</evidence>